<dbReference type="PANTHER" id="PTHR43540:SF14">
    <property type="entry name" value="ISOCHORISMATASE"/>
    <property type="match status" value="1"/>
</dbReference>
<dbReference type="Pfam" id="PF00857">
    <property type="entry name" value="Isochorismatase"/>
    <property type="match status" value="1"/>
</dbReference>
<sequence length="172" mass="19578">MTERVTTMPQADVLLVIDVQNGLNQAAGYAALVDRINERLDIYHDEDRPVIFMQHTDDTLPYGSDAWRLDARLHRQTADTVFLKYHSDSFYETGLAERLHHILAESVEICGLRTEYCVDTAFRVGHDRGFDMMTISGMSTTFETPELPAAVIRRHHEGIWDGSFATVYPAMD</sequence>
<name>A0A0R1UIX1_9LACO</name>
<comment type="similarity">
    <text evidence="1">Belongs to the isochorismatase family.</text>
</comment>
<evidence type="ECO:0000256" key="1">
    <source>
        <dbReference type="ARBA" id="ARBA00006336"/>
    </source>
</evidence>
<gene>
    <name evidence="4" type="ORF">FD28_GL001184</name>
</gene>
<dbReference type="InterPro" id="IPR050272">
    <property type="entry name" value="Isochorismatase-like_hydrls"/>
</dbReference>
<feature type="domain" description="Isochorismatase-like" evidence="3">
    <location>
        <begin position="13"/>
        <end position="136"/>
    </location>
</feature>
<evidence type="ECO:0000313" key="5">
    <source>
        <dbReference type="Proteomes" id="UP000051580"/>
    </source>
</evidence>
<proteinExistence type="inferred from homology"/>
<reference evidence="4 5" key="1">
    <citation type="journal article" date="2015" name="Genome Announc.">
        <title>Expanding the biotechnology potential of lactobacilli through comparative genomics of 213 strains and associated genera.</title>
        <authorList>
            <person name="Sun Z."/>
            <person name="Harris H.M."/>
            <person name="McCann A."/>
            <person name="Guo C."/>
            <person name="Argimon S."/>
            <person name="Zhang W."/>
            <person name="Yang X."/>
            <person name="Jeffery I.B."/>
            <person name="Cooney J.C."/>
            <person name="Kagawa T.F."/>
            <person name="Liu W."/>
            <person name="Song Y."/>
            <person name="Salvetti E."/>
            <person name="Wrobel A."/>
            <person name="Rasinkangas P."/>
            <person name="Parkhill J."/>
            <person name="Rea M.C."/>
            <person name="O'Sullivan O."/>
            <person name="Ritari J."/>
            <person name="Douillard F.P."/>
            <person name="Paul Ross R."/>
            <person name="Yang R."/>
            <person name="Briner A.E."/>
            <person name="Felis G.E."/>
            <person name="de Vos W.M."/>
            <person name="Barrangou R."/>
            <person name="Klaenhammer T.R."/>
            <person name="Caufield P.W."/>
            <person name="Cui Y."/>
            <person name="Zhang H."/>
            <person name="O'Toole P.W."/>
        </authorList>
    </citation>
    <scope>NUCLEOTIDE SEQUENCE [LARGE SCALE GENOMIC DNA]</scope>
    <source>
        <strain evidence="4 5">DSM 16381</strain>
    </source>
</reference>
<dbReference type="PANTHER" id="PTHR43540">
    <property type="entry name" value="PEROXYUREIDOACRYLATE/UREIDOACRYLATE AMIDOHYDROLASE-RELATED"/>
    <property type="match status" value="1"/>
</dbReference>
<dbReference type="EMBL" id="AZFS01000064">
    <property type="protein sequence ID" value="KRL93312.1"/>
    <property type="molecule type" value="Genomic_DNA"/>
</dbReference>
<dbReference type="SUPFAM" id="SSF52499">
    <property type="entry name" value="Isochorismatase-like hydrolases"/>
    <property type="match status" value="1"/>
</dbReference>
<dbReference type="InterPro" id="IPR000868">
    <property type="entry name" value="Isochorismatase-like_dom"/>
</dbReference>
<comment type="caution">
    <text evidence="4">The sequence shown here is derived from an EMBL/GenBank/DDBJ whole genome shotgun (WGS) entry which is preliminary data.</text>
</comment>
<evidence type="ECO:0000313" key="4">
    <source>
        <dbReference type="EMBL" id="KRL93312.1"/>
    </source>
</evidence>
<dbReference type="STRING" id="1423753.FD28_GL001184"/>
<keyword evidence="5" id="KW-1185">Reference proteome</keyword>
<organism evidence="4 5">
    <name type="scientific">Levilactobacillus hammesii DSM 16381</name>
    <dbReference type="NCBI Taxonomy" id="1423753"/>
    <lineage>
        <taxon>Bacteria</taxon>
        <taxon>Bacillati</taxon>
        <taxon>Bacillota</taxon>
        <taxon>Bacilli</taxon>
        <taxon>Lactobacillales</taxon>
        <taxon>Lactobacillaceae</taxon>
        <taxon>Levilactobacillus</taxon>
    </lineage>
</organism>
<accession>A0A0R1UIX1</accession>
<keyword evidence="2" id="KW-0378">Hydrolase</keyword>
<dbReference type="GO" id="GO:0016787">
    <property type="term" value="F:hydrolase activity"/>
    <property type="evidence" value="ECO:0007669"/>
    <property type="project" value="UniProtKB-KW"/>
</dbReference>
<dbReference type="Proteomes" id="UP000051580">
    <property type="component" value="Unassembled WGS sequence"/>
</dbReference>
<dbReference type="PATRIC" id="fig|1423753.3.peg.1233"/>
<dbReference type="InterPro" id="IPR036380">
    <property type="entry name" value="Isochorismatase-like_sf"/>
</dbReference>
<dbReference type="Gene3D" id="3.40.50.850">
    <property type="entry name" value="Isochorismatase-like"/>
    <property type="match status" value="1"/>
</dbReference>
<dbReference type="AlphaFoldDB" id="A0A0R1UIX1"/>
<evidence type="ECO:0000259" key="3">
    <source>
        <dbReference type="Pfam" id="PF00857"/>
    </source>
</evidence>
<evidence type="ECO:0000256" key="2">
    <source>
        <dbReference type="ARBA" id="ARBA00022801"/>
    </source>
</evidence>
<protein>
    <submittedName>
        <fullName evidence="4">Isochorismatase family protein</fullName>
    </submittedName>
</protein>